<dbReference type="EMBL" id="LTAN01000007">
    <property type="protein sequence ID" value="OBR06260.1"/>
    <property type="molecule type" value="Genomic_DNA"/>
</dbReference>
<dbReference type="KEGG" id="chig:CH63R_10380"/>
<name>A0A1B7Y2M5_COLHI</name>
<dbReference type="RefSeq" id="XP_018154778.1">
    <property type="nucleotide sequence ID" value="XM_018305354.1"/>
</dbReference>
<evidence type="ECO:0000313" key="2">
    <source>
        <dbReference type="EMBL" id="OBR06260.1"/>
    </source>
</evidence>
<reference evidence="3" key="1">
    <citation type="journal article" date="2017" name="BMC Genomics">
        <title>Gapless genome assembly of Colletotrichum higginsianum reveals chromosome structure and association of transposable elements with secondary metabolite gene clusters.</title>
        <authorList>
            <person name="Dallery J.-F."/>
            <person name="Lapalu N."/>
            <person name="Zampounis A."/>
            <person name="Pigne S."/>
            <person name="Luyten I."/>
            <person name="Amselem J."/>
            <person name="Wittenberg A.H.J."/>
            <person name="Zhou S."/>
            <person name="de Queiroz M.V."/>
            <person name="Robin G.P."/>
            <person name="Auger A."/>
            <person name="Hainaut M."/>
            <person name="Henrissat B."/>
            <person name="Kim K.-T."/>
            <person name="Lee Y.-H."/>
            <person name="Lespinet O."/>
            <person name="Schwartz D.C."/>
            <person name="Thon M.R."/>
            <person name="O'Connell R.J."/>
        </authorList>
    </citation>
    <scope>NUCLEOTIDE SEQUENCE [LARGE SCALE GENOMIC DNA]</scope>
    <source>
        <strain evidence="3">IMI 349063</strain>
    </source>
</reference>
<evidence type="ECO:0000313" key="3">
    <source>
        <dbReference type="Proteomes" id="UP000092177"/>
    </source>
</evidence>
<feature type="compositionally biased region" description="Polar residues" evidence="1">
    <location>
        <begin position="57"/>
        <end position="67"/>
    </location>
</feature>
<organism evidence="2 3">
    <name type="scientific">Colletotrichum higginsianum (strain IMI 349063)</name>
    <name type="common">Crucifer anthracnose fungus</name>
    <dbReference type="NCBI Taxonomy" id="759273"/>
    <lineage>
        <taxon>Eukaryota</taxon>
        <taxon>Fungi</taxon>
        <taxon>Dikarya</taxon>
        <taxon>Ascomycota</taxon>
        <taxon>Pezizomycotina</taxon>
        <taxon>Sordariomycetes</taxon>
        <taxon>Hypocreomycetidae</taxon>
        <taxon>Glomerellales</taxon>
        <taxon>Glomerellaceae</taxon>
        <taxon>Colletotrichum</taxon>
        <taxon>Colletotrichum destructivum species complex</taxon>
    </lineage>
</organism>
<dbReference type="VEuPathDB" id="FungiDB:CH63R_10380"/>
<sequence length="67" mass="7931">MFMSRTVPWTSAINLTSRQEMPERDNLNPRHWLATLNGPSICWINLPGREQLKNQRSRQPTLNSRRK</sequence>
<keyword evidence="3" id="KW-1185">Reference proteome</keyword>
<gene>
    <name evidence="2" type="ORF">CH63R_10380</name>
</gene>
<feature type="region of interest" description="Disordered" evidence="1">
    <location>
        <begin position="48"/>
        <end position="67"/>
    </location>
</feature>
<evidence type="ECO:0000256" key="1">
    <source>
        <dbReference type="SAM" id="MobiDB-lite"/>
    </source>
</evidence>
<proteinExistence type="predicted"/>
<dbReference type="Proteomes" id="UP000092177">
    <property type="component" value="Unassembled WGS sequence"/>
</dbReference>
<protein>
    <submittedName>
        <fullName evidence="2">Uncharacterized protein</fullName>
    </submittedName>
</protein>
<accession>A0A1B7Y2M5</accession>
<comment type="caution">
    <text evidence="2">The sequence shown here is derived from an EMBL/GenBank/DDBJ whole genome shotgun (WGS) entry which is preliminary data.</text>
</comment>
<dbReference type="AlphaFoldDB" id="A0A1B7Y2M5"/>
<dbReference type="GeneID" id="28869461"/>